<evidence type="ECO:0000313" key="3">
    <source>
        <dbReference type="Proteomes" id="UP000265520"/>
    </source>
</evidence>
<feature type="region of interest" description="Disordered" evidence="1">
    <location>
        <begin position="1"/>
        <end position="26"/>
    </location>
</feature>
<feature type="compositionally biased region" description="Polar residues" evidence="1">
    <location>
        <begin position="1"/>
        <end position="12"/>
    </location>
</feature>
<keyword evidence="3" id="KW-1185">Reference proteome</keyword>
<dbReference type="GO" id="GO:0016853">
    <property type="term" value="F:isomerase activity"/>
    <property type="evidence" value="ECO:0007669"/>
    <property type="project" value="UniProtKB-KW"/>
</dbReference>
<name>A0A392NM56_9FABA</name>
<keyword evidence="2" id="KW-0413">Isomerase</keyword>
<comment type="caution">
    <text evidence="2">The sequence shown here is derived from an EMBL/GenBank/DDBJ whole genome shotgun (WGS) entry which is preliminary data.</text>
</comment>
<evidence type="ECO:0000256" key="1">
    <source>
        <dbReference type="SAM" id="MobiDB-lite"/>
    </source>
</evidence>
<organism evidence="2 3">
    <name type="scientific">Trifolium medium</name>
    <dbReference type="NCBI Taxonomy" id="97028"/>
    <lineage>
        <taxon>Eukaryota</taxon>
        <taxon>Viridiplantae</taxon>
        <taxon>Streptophyta</taxon>
        <taxon>Embryophyta</taxon>
        <taxon>Tracheophyta</taxon>
        <taxon>Spermatophyta</taxon>
        <taxon>Magnoliopsida</taxon>
        <taxon>eudicotyledons</taxon>
        <taxon>Gunneridae</taxon>
        <taxon>Pentapetalae</taxon>
        <taxon>rosids</taxon>
        <taxon>fabids</taxon>
        <taxon>Fabales</taxon>
        <taxon>Fabaceae</taxon>
        <taxon>Papilionoideae</taxon>
        <taxon>50 kb inversion clade</taxon>
        <taxon>NPAAA clade</taxon>
        <taxon>Hologalegina</taxon>
        <taxon>IRL clade</taxon>
        <taxon>Trifolieae</taxon>
        <taxon>Trifolium</taxon>
    </lineage>
</organism>
<reference evidence="2 3" key="1">
    <citation type="journal article" date="2018" name="Front. Plant Sci.">
        <title>Red Clover (Trifolium pratense) and Zigzag Clover (T. medium) - A Picture of Genomic Similarities and Differences.</title>
        <authorList>
            <person name="Dluhosova J."/>
            <person name="Istvanek J."/>
            <person name="Nedelnik J."/>
            <person name="Repkova J."/>
        </authorList>
    </citation>
    <scope>NUCLEOTIDE SEQUENCE [LARGE SCALE GENOMIC DNA]</scope>
    <source>
        <strain evidence="3">cv. 10/8</strain>
        <tissue evidence="2">Leaf</tissue>
    </source>
</reference>
<feature type="non-terminal residue" evidence="2">
    <location>
        <position position="1"/>
    </location>
</feature>
<proteinExistence type="predicted"/>
<dbReference type="AlphaFoldDB" id="A0A392NM56"/>
<dbReference type="Proteomes" id="UP000265520">
    <property type="component" value="Unassembled WGS sequence"/>
</dbReference>
<evidence type="ECO:0000313" key="2">
    <source>
        <dbReference type="EMBL" id="MCI00893.1"/>
    </source>
</evidence>
<protein>
    <submittedName>
        <fullName evidence="2">Peptidyl-prolyl cis-trans isomerase CYP23</fullName>
    </submittedName>
</protein>
<accession>A0A392NM56</accession>
<dbReference type="EMBL" id="LXQA010044540">
    <property type="protein sequence ID" value="MCI00893.1"/>
    <property type="molecule type" value="Genomic_DNA"/>
</dbReference>
<sequence length="26" mass="2727">YDDPDSGSSSFSMLLGNSPHLDGKVT</sequence>